<dbReference type="OrthoDB" id="58859at2759"/>
<dbReference type="GeneID" id="20079725"/>
<reference evidence="3" key="1">
    <citation type="submission" date="2013-12" db="EMBL/GenBank/DDBJ databases">
        <title>The Genome Sequence of Aphanomyces invadans NJM9701.</title>
        <authorList>
            <consortium name="The Broad Institute Genomics Platform"/>
            <person name="Russ C."/>
            <person name="Tyler B."/>
            <person name="van West P."/>
            <person name="Dieguez-Uribeondo J."/>
            <person name="Young S.K."/>
            <person name="Zeng Q."/>
            <person name="Gargeya S."/>
            <person name="Fitzgerald M."/>
            <person name="Abouelleil A."/>
            <person name="Alvarado L."/>
            <person name="Chapman S.B."/>
            <person name="Gainer-Dewar J."/>
            <person name="Goldberg J."/>
            <person name="Griggs A."/>
            <person name="Gujja S."/>
            <person name="Hansen M."/>
            <person name="Howarth C."/>
            <person name="Imamovic A."/>
            <person name="Ireland A."/>
            <person name="Larimer J."/>
            <person name="McCowan C."/>
            <person name="Murphy C."/>
            <person name="Pearson M."/>
            <person name="Poon T.W."/>
            <person name="Priest M."/>
            <person name="Roberts A."/>
            <person name="Saif S."/>
            <person name="Shea T."/>
            <person name="Sykes S."/>
            <person name="Wortman J."/>
            <person name="Nusbaum C."/>
            <person name="Birren B."/>
        </authorList>
    </citation>
    <scope>NUCLEOTIDE SEQUENCE [LARGE SCALE GENOMIC DNA]</scope>
    <source>
        <strain evidence="3">NJM9701</strain>
    </source>
</reference>
<feature type="domain" description="Helicase-associated" evidence="2">
    <location>
        <begin position="380"/>
        <end position="450"/>
    </location>
</feature>
<evidence type="ECO:0000259" key="2">
    <source>
        <dbReference type="Pfam" id="PF03457"/>
    </source>
</evidence>
<protein>
    <recommendedName>
        <fullName evidence="2">Helicase-associated domain-containing protein</fullName>
    </recommendedName>
</protein>
<dbReference type="EMBL" id="KI913955">
    <property type="protein sequence ID" value="ETW06407.1"/>
    <property type="molecule type" value="Genomic_DNA"/>
</dbReference>
<dbReference type="InterPro" id="IPR005114">
    <property type="entry name" value="Helicase_assoc"/>
</dbReference>
<feature type="domain" description="Helicase-associated" evidence="2">
    <location>
        <begin position="300"/>
        <end position="371"/>
    </location>
</feature>
<feature type="domain" description="Helicase-associated" evidence="2">
    <location>
        <begin position="136"/>
        <end position="206"/>
    </location>
</feature>
<dbReference type="RefSeq" id="XP_008864482.1">
    <property type="nucleotide sequence ID" value="XM_008866260.1"/>
</dbReference>
<accession>A0A024UKR1</accession>
<dbReference type="Pfam" id="PF03457">
    <property type="entry name" value="HA"/>
    <property type="match status" value="3"/>
</dbReference>
<dbReference type="VEuPathDB" id="FungiDB:H310_02675"/>
<organism evidence="3">
    <name type="scientific">Aphanomyces invadans</name>
    <dbReference type="NCBI Taxonomy" id="157072"/>
    <lineage>
        <taxon>Eukaryota</taxon>
        <taxon>Sar</taxon>
        <taxon>Stramenopiles</taxon>
        <taxon>Oomycota</taxon>
        <taxon>Saprolegniomycetes</taxon>
        <taxon>Saprolegniales</taxon>
        <taxon>Verrucalvaceae</taxon>
        <taxon>Aphanomyces</taxon>
    </lineage>
</organism>
<dbReference type="PANTHER" id="PTHR37066:SF1">
    <property type="entry name" value="LNS2_PITP DOMAIN-CONTAINING PROTEIN"/>
    <property type="match status" value="1"/>
</dbReference>
<evidence type="ECO:0000256" key="1">
    <source>
        <dbReference type="SAM" id="MobiDB-lite"/>
    </source>
</evidence>
<dbReference type="AlphaFoldDB" id="A0A024UKR1"/>
<feature type="region of interest" description="Disordered" evidence="1">
    <location>
        <begin position="1"/>
        <end position="42"/>
    </location>
</feature>
<proteinExistence type="predicted"/>
<gene>
    <name evidence="3" type="ORF">H310_02675</name>
</gene>
<dbReference type="eggNOG" id="ENOG502S0TY">
    <property type="taxonomic scope" value="Eukaryota"/>
</dbReference>
<sequence>MQPSAKRKRRHNEDGSTRPSAKLLCRRNRPPPRRPSTSTSMVAAGDSLAAILNGKLHRFPEFVEAATVYHTLHHSKSAVTNLPKAFVVPSHPPYPVHLHGLKLNTAQVRTHVKNGNVHPETIAALRAINFVFDVNELKWQLKIQAFETYKALHGDLKIPQDFVVPRHDHRWPLDTWGMRLGLAVRSLRQKADMCPSRAAQLSAMGFVWNILEQGWEIKVLALSTYKDIYGDLLVPYSFKTPSETDYRANCPHEGLHRWPQETWNIKLGHAVHNLRQNVDDMPANRRDILNSMGFVWDCLELSWDLKLTALQRYKDLFGDVVVPYGFRVPKHDSQWPKDTWGLKLGHAVHNMHQQGLDMPQDRREALKCLGFVWEYAVDPVTWETNLQALHLYKKFHGHIDVPSHFKVPMPSHMWPQEMWDFQLGAVVGALRHHKHELPIHHRRSLDSMGFLWQRPVQPMLQCPRTFRAARGAAPVRRRWALQSPWLDSPTTWTTSPRKQIADEEVDSPATWLVVLDALHTYAWLYGDVVTIPANFIVPKDVNLWPRHTWQLPLGRWYQVLQRYDIQPPPNVQQALARIGIASVDASRQRGESMDAMPDERYSTRAPVLPRLPEMNW</sequence>
<feature type="compositionally biased region" description="Basic residues" evidence="1">
    <location>
        <begin position="1"/>
        <end position="10"/>
    </location>
</feature>
<evidence type="ECO:0000313" key="3">
    <source>
        <dbReference type="EMBL" id="ETW06407.1"/>
    </source>
</evidence>
<name>A0A024UKR1_9STRA</name>
<dbReference type="PANTHER" id="PTHR37066">
    <property type="entry name" value="HELICASE-ASSOCIATED"/>
    <property type="match status" value="1"/>
</dbReference>
<dbReference type="STRING" id="157072.A0A024UKR1"/>